<dbReference type="GO" id="GO:0038202">
    <property type="term" value="P:TORC1 signaling"/>
    <property type="evidence" value="ECO:0007669"/>
    <property type="project" value="TreeGrafter"/>
</dbReference>
<gene>
    <name evidence="6" type="primary">LOC103522747</name>
</gene>
<dbReference type="AlphaFoldDB" id="A0A1S3DQ47"/>
<dbReference type="GO" id="GO:0010506">
    <property type="term" value="P:regulation of autophagy"/>
    <property type="evidence" value="ECO:0007669"/>
    <property type="project" value="TreeGrafter"/>
</dbReference>
<keyword evidence="2" id="KW-0677">Repeat</keyword>
<evidence type="ECO:0000313" key="6">
    <source>
        <dbReference type="RefSeq" id="XP_008486062.1"/>
    </source>
</evidence>
<evidence type="ECO:0000313" key="5">
    <source>
        <dbReference type="Proteomes" id="UP000079169"/>
    </source>
</evidence>
<dbReference type="GO" id="GO:0009267">
    <property type="term" value="P:cellular response to starvation"/>
    <property type="evidence" value="ECO:0007669"/>
    <property type="project" value="TreeGrafter"/>
</dbReference>
<proteinExistence type="predicted"/>
<reference evidence="6" key="1">
    <citation type="submission" date="2025-08" db="UniProtKB">
        <authorList>
            <consortium name="RefSeq"/>
        </authorList>
    </citation>
    <scope>IDENTIFICATION</scope>
</reference>
<dbReference type="Pfam" id="PF14538">
    <property type="entry name" value="Raptor_N"/>
    <property type="match status" value="2"/>
</dbReference>
<sequence>MNHSRSIVSSTSSEDGQDGTEADWQLPLTFSEKRHTEPIEGDNEPTYPWRMKEKMKTVSVALVLCLNVGVDPPDIVKTQPCAQHFSKSMKWPTNMKTVSVALVLCLNVGVDPPDIVKTQPCARLECWI</sequence>
<evidence type="ECO:0000256" key="3">
    <source>
        <dbReference type="SAM" id="MobiDB-lite"/>
    </source>
</evidence>
<feature type="non-terminal residue" evidence="6">
    <location>
        <position position="128"/>
    </location>
</feature>
<dbReference type="PaxDb" id="121845-A0A1S3DQ47"/>
<dbReference type="GO" id="GO:0071230">
    <property type="term" value="P:cellular response to amino acid stimulus"/>
    <property type="evidence" value="ECO:0007669"/>
    <property type="project" value="TreeGrafter"/>
</dbReference>
<dbReference type="PANTHER" id="PTHR12848">
    <property type="entry name" value="REGULATORY-ASSOCIATED PROTEIN OF MTOR"/>
    <property type="match status" value="1"/>
</dbReference>
<feature type="domain" description="Raptor N-terminal CASPase-like" evidence="4">
    <location>
        <begin position="95"/>
        <end position="128"/>
    </location>
</feature>
<dbReference type="InterPro" id="IPR004083">
    <property type="entry name" value="Raptor"/>
</dbReference>
<dbReference type="PANTHER" id="PTHR12848:SF16">
    <property type="entry name" value="REGULATORY-ASSOCIATED PROTEIN OF MTOR"/>
    <property type="match status" value="1"/>
</dbReference>
<dbReference type="InterPro" id="IPR029347">
    <property type="entry name" value="Raptor_N"/>
</dbReference>
<evidence type="ECO:0000256" key="2">
    <source>
        <dbReference type="ARBA" id="ARBA00022737"/>
    </source>
</evidence>
<keyword evidence="1" id="KW-0853">WD repeat</keyword>
<name>A0A1S3DQ47_DIACI</name>
<accession>A0A1S3DQ47</accession>
<dbReference type="GO" id="GO:0005737">
    <property type="term" value="C:cytoplasm"/>
    <property type="evidence" value="ECO:0007669"/>
    <property type="project" value="TreeGrafter"/>
</dbReference>
<evidence type="ECO:0000259" key="4">
    <source>
        <dbReference type="Pfam" id="PF14538"/>
    </source>
</evidence>
<dbReference type="GeneID" id="103522747"/>
<feature type="domain" description="Raptor N-terminal CASPase-like" evidence="4">
    <location>
        <begin position="55"/>
        <end position="84"/>
    </location>
</feature>
<evidence type="ECO:0000256" key="1">
    <source>
        <dbReference type="ARBA" id="ARBA00022574"/>
    </source>
</evidence>
<dbReference type="STRING" id="121845.A0A1S3DQ47"/>
<organism evidence="5 6">
    <name type="scientific">Diaphorina citri</name>
    <name type="common">Asian citrus psyllid</name>
    <dbReference type="NCBI Taxonomy" id="121845"/>
    <lineage>
        <taxon>Eukaryota</taxon>
        <taxon>Metazoa</taxon>
        <taxon>Ecdysozoa</taxon>
        <taxon>Arthropoda</taxon>
        <taxon>Hexapoda</taxon>
        <taxon>Insecta</taxon>
        <taxon>Pterygota</taxon>
        <taxon>Neoptera</taxon>
        <taxon>Paraneoptera</taxon>
        <taxon>Hemiptera</taxon>
        <taxon>Sternorrhyncha</taxon>
        <taxon>Psylloidea</taxon>
        <taxon>Psyllidae</taxon>
        <taxon>Diaphorininae</taxon>
        <taxon>Diaphorina</taxon>
    </lineage>
</organism>
<dbReference type="Proteomes" id="UP000079169">
    <property type="component" value="Unplaced"/>
</dbReference>
<feature type="compositionally biased region" description="Polar residues" evidence="3">
    <location>
        <begin position="1"/>
        <end position="14"/>
    </location>
</feature>
<dbReference type="RefSeq" id="XP_008486062.1">
    <property type="nucleotide sequence ID" value="XM_008487840.2"/>
</dbReference>
<keyword evidence="5" id="KW-1185">Reference proteome</keyword>
<dbReference type="KEGG" id="dci:103522747"/>
<dbReference type="GO" id="GO:0030674">
    <property type="term" value="F:protein-macromolecule adaptor activity"/>
    <property type="evidence" value="ECO:0007669"/>
    <property type="project" value="TreeGrafter"/>
</dbReference>
<dbReference type="GO" id="GO:0030307">
    <property type="term" value="P:positive regulation of cell growth"/>
    <property type="evidence" value="ECO:0007669"/>
    <property type="project" value="TreeGrafter"/>
</dbReference>
<protein>
    <submittedName>
        <fullName evidence="6">Regulatory-associated protein of mTOR-like</fullName>
    </submittedName>
</protein>
<dbReference type="GO" id="GO:0031931">
    <property type="term" value="C:TORC1 complex"/>
    <property type="evidence" value="ECO:0007669"/>
    <property type="project" value="InterPro"/>
</dbReference>
<feature type="region of interest" description="Disordered" evidence="3">
    <location>
        <begin position="1"/>
        <end position="47"/>
    </location>
</feature>